<feature type="transmembrane region" description="Helical" evidence="1">
    <location>
        <begin position="43"/>
        <end position="68"/>
    </location>
</feature>
<evidence type="ECO:0000313" key="5">
    <source>
        <dbReference type="Proteomes" id="UP001341297"/>
    </source>
</evidence>
<dbReference type="Proteomes" id="UP001341297">
    <property type="component" value="Unassembled WGS sequence"/>
</dbReference>
<comment type="caution">
    <text evidence="2">The sequence shown here is derived from an EMBL/GenBank/DDBJ whole genome shotgun (WGS) entry which is preliminary data.</text>
</comment>
<feature type="transmembrane region" description="Helical" evidence="1">
    <location>
        <begin position="12"/>
        <end position="31"/>
    </location>
</feature>
<keyword evidence="1" id="KW-0472">Membrane</keyword>
<evidence type="ECO:0000313" key="2">
    <source>
        <dbReference type="EMBL" id="KRT90270.1"/>
    </source>
</evidence>
<accession>A0A0J6E9B6</accession>
<dbReference type="STRING" id="1664069.BGLY_4329"/>
<accession>A0A0J6E4M4</accession>
<dbReference type="PATRIC" id="fig|1664069.3.peg.5400"/>
<keyword evidence="1" id="KW-0812">Transmembrane</keyword>
<evidence type="ECO:0000313" key="4">
    <source>
        <dbReference type="Proteomes" id="UP000036168"/>
    </source>
</evidence>
<dbReference type="RefSeq" id="WP_048355652.1">
    <property type="nucleotide sequence ID" value="NZ_CP023481.1"/>
</dbReference>
<dbReference type="EMBL" id="LECW02000045">
    <property type="protein sequence ID" value="KRT90270.1"/>
    <property type="molecule type" value="Genomic_DNA"/>
</dbReference>
<dbReference type="InterPro" id="IPR009526">
    <property type="entry name" value="DUF1146"/>
</dbReference>
<dbReference type="NCBIfam" id="TIGR02327">
    <property type="entry name" value="int_mem_ywzB"/>
    <property type="match status" value="1"/>
</dbReference>
<keyword evidence="1" id="KW-1133">Transmembrane helix</keyword>
<evidence type="ECO:0000313" key="3">
    <source>
        <dbReference type="EMBL" id="MEC0483962.1"/>
    </source>
</evidence>
<name>A0A0J6E9B6_9BACI</name>
<keyword evidence="5" id="KW-1185">Reference proteome</keyword>
<proteinExistence type="predicted"/>
<reference evidence="3 5" key="3">
    <citation type="submission" date="2023-03" db="EMBL/GenBank/DDBJ databases">
        <title>Agriculturally important microbes genome sequencing.</title>
        <authorList>
            <person name="Dunlap C."/>
        </authorList>
    </citation>
    <scope>NUCLEOTIDE SEQUENCE [LARGE SCALE GENOMIC DNA]</scope>
    <source>
        <strain evidence="3 5">CBP-3203</strain>
    </source>
</reference>
<protein>
    <submittedName>
        <fullName evidence="3">DUF1146 family protein</fullName>
    </submittedName>
</protein>
<dbReference type="AlphaFoldDB" id="A0A0J6E9B6"/>
<sequence>MEEIGQQAAVSILVHLFFIALTWWALLAVNIDPLIRKGKILQARLLMILLTIAIGSTVSNFFLDYLYYSKQLQNLFL</sequence>
<reference evidence="2" key="2">
    <citation type="submission" date="2015-10" db="EMBL/GenBank/DDBJ databases">
        <authorList>
            <person name="Gilbert D.G."/>
        </authorList>
    </citation>
    <scope>NUCLEOTIDE SEQUENCE</scope>
    <source>
        <strain evidence="2">GO-13</strain>
    </source>
</reference>
<evidence type="ECO:0000256" key="1">
    <source>
        <dbReference type="SAM" id="Phobius"/>
    </source>
</evidence>
<gene>
    <name evidence="2" type="ORF">AB447_206730</name>
    <name evidence="3" type="ORF">P8828_03720</name>
</gene>
<dbReference type="EMBL" id="JARRTL010000006">
    <property type="protein sequence ID" value="MEC0483962.1"/>
    <property type="molecule type" value="Genomic_DNA"/>
</dbReference>
<dbReference type="OrthoDB" id="1651016at2"/>
<dbReference type="Proteomes" id="UP000036168">
    <property type="component" value="Unassembled WGS sequence"/>
</dbReference>
<reference evidence="2 4" key="1">
    <citation type="journal article" date="2015" name="Int. J. Syst. Evol. Microbiol.">
        <title>Bacillus glycinifermentans sp. nov., isolated from fermented soybean paste.</title>
        <authorList>
            <person name="Kim S.J."/>
            <person name="Dunlap C.A."/>
            <person name="Kwon S.W."/>
            <person name="Rooney A.P."/>
        </authorList>
    </citation>
    <scope>NUCLEOTIDE SEQUENCE [LARGE SCALE GENOMIC DNA]</scope>
    <source>
        <strain evidence="2 4">GO-13</strain>
    </source>
</reference>
<dbReference type="Pfam" id="PF06612">
    <property type="entry name" value="DUF1146"/>
    <property type="match status" value="1"/>
</dbReference>
<organism evidence="2 4">
    <name type="scientific">Bacillus glycinifermentans</name>
    <dbReference type="NCBI Taxonomy" id="1664069"/>
    <lineage>
        <taxon>Bacteria</taxon>
        <taxon>Bacillati</taxon>
        <taxon>Bacillota</taxon>
        <taxon>Bacilli</taxon>
        <taxon>Bacillales</taxon>
        <taxon>Bacillaceae</taxon>
        <taxon>Bacillus</taxon>
    </lineage>
</organism>